<dbReference type="EMBL" id="UGNV01000001">
    <property type="protein sequence ID" value="STX27803.1"/>
    <property type="molecule type" value="Genomic_DNA"/>
</dbReference>
<dbReference type="AlphaFoldDB" id="A0A378HYL3"/>
<protein>
    <submittedName>
        <fullName evidence="1">Aromatic compounds catabolism</fullName>
    </submittedName>
</protein>
<dbReference type="Proteomes" id="UP000254968">
    <property type="component" value="Unassembled WGS sequence"/>
</dbReference>
<evidence type="ECO:0000313" key="2">
    <source>
        <dbReference type="Proteomes" id="UP000254968"/>
    </source>
</evidence>
<dbReference type="InterPro" id="IPR029069">
    <property type="entry name" value="HotDog_dom_sf"/>
</dbReference>
<dbReference type="SUPFAM" id="SSF54637">
    <property type="entry name" value="Thioesterase/thiol ester dehydrase-isomerase"/>
    <property type="match status" value="1"/>
</dbReference>
<sequence length="158" mass="18194">MPILTRFKFFLWYFGHFKVALIGYLKPKIIELNEQNIIIKLPLTRRSKNHLNSMYFGALAVGADLAGGLHGFYHARQINEKISLAFKSFEAQFIKRPESEVYFVCKAGDSVKEMIIESKQTKERVNRIIPIEALTHYPHKPELVASFNLELSIKVIGK</sequence>
<proteinExistence type="predicted"/>
<evidence type="ECO:0000313" key="1">
    <source>
        <dbReference type="EMBL" id="STX27803.1"/>
    </source>
</evidence>
<dbReference type="OrthoDB" id="9813017at2"/>
<dbReference type="RefSeq" id="WP_115301596.1">
    <property type="nucleotide sequence ID" value="NZ_CAAAHO010000011.1"/>
</dbReference>
<keyword evidence="2" id="KW-1185">Reference proteome</keyword>
<accession>A0A378HYL3</accession>
<organism evidence="1 2">
    <name type="scientific">Legionella beliardensis</name>
    <dbReference type="NCBI Taxonomy" id="91822"/>
    <lineage>
        <taxon>Bacteria</taxon>
        <taxon>Pseudomonadati</taxon>
        <taxon>Pseudomonadota</taxon>
        <taxon>Gammaproteobacteria</taxon>
        <taxon>Legionellales</taxon>
        <taxon>Legionellaceae</taxon>
        <taxon>Legionella</taxon>
    </lineage>
</organism>
<dbReference type="Gene3D" id="3.10.129.10">
    <property type="entry name" value="Hotdog Thioesterase"/>
    <property type="match status" value="1"/>
</dbReference>
<gene>
    <name evidence="1" type="ORF">NCTC13315_00319</name>
</gene>
<name>A0A378HYL3_9GAMM</name>
<reference evidence="1 2" key="1">
    <citation type="submission" date="2018-06" db="EMBL/GenBank/DDBJ databases">
        <authorList>
            <consortium name="Pathogen Informatics"/>
            <person name="Doyle S."/>
        </authorList>
    </citation>
    <scope>NUCLEOTIDE SEQUENCE [LARGE SCALE GENOMIC DNA]</scope>
    <source>
        <strain evidence="1 2">NCTC13315</strain>
    </source>
</reference>